<dbReference type="AlphaFoldDB" id="A0A7L5AEB2"/>
<accession>A0A7L5AEB2</accession>
<reference evidence="1 2" key="1">
    <citation type="submission" date="2016-09" db="EMBL/GenBank/DDBJ databases">
        <title>Complete genome sequence of microbes from the polar regions.</title>
        <authorList>
            <person name="Liao L."/>
            <person name="Chen B."/>
        </authorList>
    </citation>
    <scope>NUCLEOTIDE SEQUENCE [LARGE SCALE GENOMIC DNA]</scope>
    <source>
        <strain evidence="1 2">ZS314</strain>
    </source>
</reference>
<evidence type="ECO:0000313" key="1">
    <source>
        <dbReference type="EMBL" id="QHO68663.1"/>
    </source>
</evidence>
<sequence length="110" mass="11650">MVGTHVLTGDEIAKAVVDYASALFAAGKTDALWIPTIDLRGVESRARVTLGECVPFLIPVDTTHVGPSNYPLVRRLHAQAAALSPHSAEADPVDDDDGLARGYDEVADLL</sequence>
<keyword evidence="2" id="KW-1185">Reference proteome</keyword>
<organism evidence="1 2">
    <name type="scientific">Marisediminicola antarctica</name>
    <dbReference type="NCBI Taxonomy" id="674079"/>
    <lineage>
        <taxon>Bacteria</taxon>
        <taxon>Bacillati</taxon>
        <taxon>Actinomycetota</taxon>
        <taxon>Actinomycetes</taxon>
        <taxon>Micrococcales</taxon>
        <taxon>Microbacteriaceae</taxon>
        <taxon>Marisediminicola</taxon>
    </lineage>
</organism>
<protein>
    <submittedName>
        <fullName evidence="1">Uncharacterized protein</fullName>
    </submittedName>
</protein>
<dbReference type="Proteomes" id="UP000464507">
    <property type="component" value="Chromosome"/>
</dbReference>
<dbReference type="EMBL" id="CP017146">
    <property type="protein sequence ID" value="QHO68663.1"/>
    <property type="molecule type" value="Genomic_DNA"/>
</dbReference>
<evidence type="ECO:0000313" key="2">
    <source>
        <dbReference type="Proteomes" id="UP000464507"/>
    </source>
</evidence>
<gene>
    <name evidence="1" type="ORF">BHD05_02440</name>
</gene>
<proteinExistence type="predicted"/>
<name>A0A7L5AEB2_9MICO</name>
<dbReference type="KEGG" id="mant:BHD05_02440"/>